<name>A0A1M7D446_XYLRU</name>
<gene>
    <name evidence="1" type="ORF">SAMN04488494_0620</name>
</gene>
<sequence length="159" mass="17829">MKEINVKTSEILAAYNVLNGAKFGSMDDADKVKVWKVARALKPVAIKFEEDNKDAAEKLKPEIEGGFDETLAKAQEYEALVRENGDMTKSPIGAVEYNAFIEEFKKYNELVGKAIEEFANKEVKLSFEPLSEEAFGKLMTSNPDWKMAQVMLLDGIINE</sequence>
<evidence type="ECO:0000313" key="1">
    <source>
        <dbReference type="EMBL" id="SHL74173.1"/>
    </source>
</evidence>
<reference evidence="1 2" key="1">
    <citation type="submission" date="2016-11" db="EMBL/GenBank/DDBJ databases">
        <authorList>
            <person name="Jaros S."/>
            <person name="Januszkiewicz K."/>
            <person name="Wedrychowicz H."/>
        </authorList>
    </citation>
    <scope>NUCLEOTIDE SEQUENCE [LARGE SCALE GENOMIC DNA]</scope>
    <source>
        <strain evidence="1 2">BPI-34</strain>
    </source>
</reference>
<dbReference type="RefSeq" id="WP_073042690.1">
    <property type="nucleotide sequence ID" value="NZ_FRCJ01000001.1"/>
</dbReference>
<dbReference type="OrthoDB" id="10012411at2"/>
<dbReference type="EMBL" id="FRCJ01000001">
    <property type="protein sequence ID" value="SHL74173.1"/>
    <property type="molecule type" value="Genomic_DNA"/>
</dbReference>
<evidence type="ECO:0000313" key="2">
    <source>
        <dbReference type="Proteomes" id="UP000184280"/>
    </source>
</evidence>
<accession>A0A1M7D446</accession>
<dbReference type="Proteomes" id="UP000184280">
    <property type="component" value="Unassembled WGS sequence"/>
</dbReference>
<protein>
    <submittedName>
        <fullName evidence="1">Uncharacterized protein</fullName>
    </submittedName>
</protein>
<dbReference type="AlphaFoldDB" id="A0A1M7D446"/>
<organism evidence="1 2">
    <name type="scientific">Xylanibacter ruminicola</name>
    <name type="common">Prevotella ruminicola</name>
    <dbReference type="NCBI Taxonomy" id="839"/>
    <lineage>
        <taxon>Bacteria</taxon>
        <taxon>Pseudomonadati</taxon>
        <taxon>Bacteroidota</taxon>
        <taxon>Bacteroidia</taxon>
        <taxon>Bacteroidales</taxon>
        <taxon>Prevotellaceae</taxon>
        <taxon>Xylanibacter</taxon>
    </lineage>
</organism>
<proteinExistence type="predicted"/>